<feature type="transmembrane region" description="Helical" evidence="7">
    <location>
        <begin position="407"/>
        <end position="429"/>
    </location>
</feature>
<evidence type="ECO:0000256" key="6">
    <source>
        <dbReference type="SAM" id="MobiDB-lite"/>
    </source>
</evidence>
<feature type="transmembrane region" description="Helical" evidence="7">
    <location>
        <begin position="354"/>
        <end position="375"/>
    </location>
</feature>
<evidence type="ECO:0000313" key="10">
    <source>
        <dbReference type="Proteomes" id="UP000774326"/>
    </source>
</evidence>
<dbReference type="GO" id="GO:0015171">
    <property type="term" value="F:amino acid transmembrane transporter activity"/>
    <property type="evidence" value="ECO:0007669"/>
    <property type="project" value="TreeGrafter"/>
</dbReference>
<evidence type="ECO:0000256" key="7">
    <source>
        <dbReference type="SAM" id="Phobius"/>
    </source>
</evidence>
<feature type="non-terminal residue" evidence="9">
    <location>
        <position position="808"/>
    </location>
</feature>
<keyword evidence="4 7" id="KW-0472">Membrane</keyword>
<gene>
    <name evidence="9" type="ORF">WICPIJ_008514</name>
</gene>
<keyword evidence="10" id="KW-1185">Reference proteome</keyword>
<dbReference type="InterPro" id="IPR050524">
    <property type="entry name" value="APC_YAT"/>
</dbReference>
<evidence type="ECO:0000259" key="8">
    <source>
        <dbReference type="Pfam" id="PF00324"/>
    </source>
</evidence>
<evidence type="ECO:0000256" key="2">
    <source>
        <dbReference type="ARBA" id="ARBA00022692"/>
    </source>
</evidence>
<feature type="coiled-coil region" evidence="5">
    <location>
        <begin position="155"/>
        <end position="193"/>
    </location>
</feature>
<evidence type="ECO:0000256" key="5">
    <source>
        <dbReference type="SAM" id="Coils"/>
    </source>
</evidence>
<feature type="transmembrane region" description="Helical" evidence="7">
    <location>
        <begin position="325"/>
        <end position="342"/>
    </location>
</feature>
<name>A0A9P8TIF2_WICPI</name>
<feature type="transmembrane region" description="Helical" evidence="7">
    <location>
        <begin position="707"/>
        <end position="729"/>
    </location>
</feature>
<evidence type="ECO:0000313" key="9">
    <source>
        <dbReference type="EMBL" id="KAH3679805.1"/>
    </source>
</evidence>
<keyword evidence="2 7" id="KW-0812">Transmembrane</keyword>
<proteinExistence type="predicted"/>
<dbReference type="OrthoDB" id="3900342at2759"/>
<dbReference type="Pfam" id="PF00324">
    <property type="entry name" value="AA_permease"/>
    <property type="match status" value="2"/>
</dbReference>
<feature type="compositionally biased region" description="Polar residues" evidence="6">
    <location>
        <begin position="16"/>
        <end position="40"/>
    </location>
</feature>
<evidence type="ECO:0000256" key="4">
    <source>
        <dbReference type="ARBA" id="ARBA00023136"/>
    </source>
</evidence>
<feature type="transmembrane region" description="Helical" evidence="7">
    <location>
        <begin position="468"/>
        <end position="488"/>
    </location>
</feature>
<organism evidence="9 10">
    <name type="scientific">Wickerhamomyces pijperi</name>
    <name type="common">Yeast</name>
    <name type="synonym">Pichia pijperi</name>
    <dbReference type="NCBI Taxonomy" id="599730"/>
    <lineage>
        <taxon>Eukaryota</taxon>
        <taxon>Fungi</taxon>
        <taxon>Dikarya</taxon>
        <taxon>Ascomycota</taxon>
        <taxon>Saccharomycotina</taxon>
        <taxon>Saccharomycetes</taxon>
        <taxon>Phaffomycetales</taxon>
        <taxon>Wickerhamomycetaceae</taxon>
        <taxon>Wickerhamomyces</taxon>
    </lineage>
</organism>
<evidence type="ECO:0000256" key="1">
    <source>
        <dbReference type="ARBA" id="ARBA00004141"/>
    </source>
</evidence>
<comment type="caution">
    <text evidence="9">The sequence shown here is derived from an EMBL/GenBank/DDBJ whole genome shotgun (WGS) entry which is preliminary data.</text>
</comment>
<dbReference type="GO" id="GO:0016020">
    <property type="term" value="C:membrane"/>
    <property type="evidence" value="ECO:0007669"/>
    <property type="project" value="UniProtKB-SubCell"/>
</dbReference>
<evidence type="ECO:0000256" key="3">
    <source>
        <dbReference type="ARBA" id="ARBA00022989"/>
    </source>
</evidence>
<dbReference type="PANTHER" id="PTHR43341">
    <property type="entry name" value="AMINO ACID PERMEASE"/>
    <property type="match status" value="1"/>
</dbReference>
<dbReference type="EMBL" id="JAEUBG010004853">
    <property type="protein sequence ID" value="KAH3679805.1"/>
    <property type="molecule type" value="Genomic_DNA"/>
</dbReference>
<feature type="domain" description="Amino acid permease/ SLC12A" evidence="8">
    <location>
        <begin position="327"/>
        <end position="680"/>
    </location>
</feature>
<keyword evidence="3 7" id="KW-1133">Transmembrane helix</keyword>
<feature type="transmembrane region" description="Helical" evidence="7">
    <location>
        <begin position="576"/>
        <end position="596"/>
    </location>
</feature>
<feature type="region of interest" description="Disordered" evidence="6">
    <location>
        <begin position="1"/>
        <end position="40"/>
    </location>
</feature>
<feature type="region of interest" description="Disordered" evidence="6">
    <location>
        <begin position="68"/>
        <end position="89"/>
    </location>
</feature>
<comment type="subcellular location">
    <subcellularLocation>
        <location evidence="1">Membrane</location>
        <topology evidence="1">Multi-pass membrane protein</topology>
    </subcellularLocation>
</comment>
<feature type="transmembrane region" description="Helical" evidence="7">
    <location>
        <begin position="436"/>
        <end position="456"/>
    </location>
</feature>
<dbReference type="PANTHER" id="PTHR43341:SF46">
    <property type="entry name" value="SPS-SENSOR COMPONENT SSY1"/>
    <property type="match status" value="1"/>
</dbReference>
<dbReference type="AlphaFoldDB" id="A0A9P8TIF2"/>
<feature type="region of interest" description="Disordered" evidence="6">
    <location>
        <begin position="291"/>
        <end position="310"/>
    </location>
</feature>
<feature type="transmembrane region" description="Helical" evidence="7">
    <location>
        <begin position="665"/>
        <end position="686"/>
    </location>
</feature>
<dbReference type="InterPro" id="IPR004841">
    <property type="entry name" value="AA-permease/SLC12A_dom"/>
</dbReference>
<accession>A0A9P8TIF2</accession>
<feature type="transmembrane region" description="Helical" evidence="7">
    <location>
        <begin position="735"/>
        <end position="755"/>
    </location>
</feature>
<reference evidence="9" key="1">
    <citation type="journal article" date="2021" name="Open Biol.">
        <title>Shared evolutionary footprints suggest mitochondrial oxidative damage underlies multiple complex I losses in fungi.</title>
        <authorList>
            <person name="Schikora-Tamarit M.A."/>
            <person name="Marcet-Houben M."/>
            <person name="Nosek J."/>
            <person name="Gabaldon T."/>
        </authorList>
    </citation>
    <scope>NUCLEOTIDE SEQUENCE</scope>
    <source>
        <strain evidence="9">CBS2887</strain>
    </source>
</reference>
<feature type="domain" description="Amino acid permease/ SLC12A" evidence="8">
    <location>
        <begin position="696"/>
        <end position="763"/>
    </location>
</feature>
<dbReference type="Gene3D" id="1.20.1740.10">
    <property type="entry name" value="Amino acid/polyamine transporter I"/>
    <property type="match status" value="1"/>
</dbReference>
<sequence length="808" mass="89979">CNNSINSNHKLGAMSSRRNSYSHSTAISDSDSETSPSNELFPQVLSFSNPVQEPHVSNDTDAATNLNQRRRSSAATGQAQANTFAQQHRVSESSLSPFLSDANIDQSSITNSQLQTHLTNLPPQAWDNKTHEKFFFTKMLNILPPESDLSDFATYDLMVRREAELEERANQILEEQQETYMKVGTELEGLELQYEAGDEQKQIEKNAASRSRFGKRFITESIGLNPESTVKISKLIKKPFKGHHQQQKLNEKLNEKKKQSIRKNELYALMSNNTDVIDISRNELAKNLFNLDPESTRDPTSMEKNPLSTENGNAKYHLQRKLEKHQIQMIALGGTLGVGLFLSSGKAFSIAGPLGCLLGFVLSGSIVLATMLSFAEMSTLIPTTSSISGLASRFVEDAFGFALGWCYWLSFTIAMPGEVCAGVIMLSYFDELKIPGLSSIGFVSLFLTFIIGVNLFDVRIYGNVEFVFSFFKVMVTVVLIITMLVVNVKQKYGFKYWRPSMSTQWETYGPFRPSFDLEDIGDGALNGIRGATGRFLQVLSAILISSYAFSGSEIGFIAAMECKNPRKALPSVTKRVFGRVTILYLLSIFMVGLDVYSGDPRLLRYYAPADSEADISDALPQGLLAELSAKCPVRIGLSHPNGNQSPWIIALQTAGYCSFGTVLNAMLILFATSAGSSHLFYFGLKYRPDIIARDDPSYPYRSPFQPYLAMYGLVGSLFIALSMGFVIVLPGRWSVKTFFTSYGGIIIFAGCYCGYKFSSRSSRIQRLDQLDLDSGRREIDRMIWDEEKDFKAGASLWDITKRVLGWLT</sequence>
<protein>
    <recommendedName>
        <fullName evidence="8">Amino acid permease/ SLC12A domain-containing protein</fullName>
    </recommendedName>
</protein>
<dbReference type="Proteomes" id="UP000774326">
    <property type="component" value="Unassembled WGS sequence"/>
</dbReference>
<keyword evidence="5" id="KW-0175">Coiled coil</keyword>
<reference evidence="9" key="2">
    <citation type="submission" date="2021-01" db="EMBL/GenBank/DDBJ databases">
        <authorList>
            <person name="Schikora-Tamarit M.A."/>
        </authorList>
    </citation>
    <scope>NUCLEOTIDE SEQUENCE</scope>
    <source>
        <strain evidence="9">CBS2887</strain>
    </source>
</reference>